<evidence type="ECO:0000313" key="3">
    <source>
        <dbReference type="Proteomes" id="UP000178429"/>
    </source>
</evidence>
<dbReference type="InterPro" id="IPR039568">
    <property type="entry name" value="Peptidase_MA-like_dom"/>
</dbReference>
<evidence type="ECO:0000313" key="2">
    <source>
        <dbReference type="EMBL" id="OGM70285.1"/>
    </source>
</evidence>
<accession>A0A1F8C3N1</accession>
<dbReference type="Gene3D" id="1.10.390.20">
    <property type="match status" value="1"/>
</dbReference>
<comment type="caution">
    <text evidence="2">The sequence shown here is derived from an EMBL/GenBank/DDBJ whole genome shotgun (WGS) entry which is preliminary data.</text>
</comment>
<dbReference type="STRING" id="1802525.A2975_04410"/>
<protein>
    <recommendedName>
        <fullName evidence="1">Peptidase MA-like domain-containing protein</fullName>
    </recommendedName>
</protein>
<dbReference type="Pfam" id="PF13485">
    <property type="entry name" value="Peptidase_MA_2"/>
    <property type="match status" value="1"/>
</dbReference>
<dbReference type="EMBL" id="MGHL01000006">
    <property type="protein sequence ID" value="OGM70285.1"/>
    <property type="molecule type" value="Genomic_DNA"/>
</dbReference>
<sequence length="223" mass="26135">MKLSVELHSLESKDSLTLLKAIYKSLDDFKSVTKVDLDNIQITCTNSHRQMEQILGYKRPMWGVSTIKKGKIFLYNPRLWNKKQTGHTPGDVVASITHQLVHLYFEQEKIKSPVWFEEGYATYVSDRQNEKFRKNELKKLVKKYGVCDYNSLKVSFAKLSVPALYYQSSYGFMFYLVKLQKENSLNKLTDKLKNGENFENSFINIYGRSAKDIWEEFNNKLIK</sequence>
<dbReference type="Proteomes" id="UP000178429">
    <property type="component" value="Unassembled WGS sequence"/>
</dbReference>
<gene>
    <name evidence="2" type="ORF">A2975_04410</name>
</gene>
<reference evidence="2 3" key="1">
    <citation type="journal article" date="2016" name="Nat. Commun.">
        <title>Thousands of microbial genomes shed light on interconnected biogeochemical processes in an aquifer system.</title>
        <authorList>
            <person name="Anantharaman K."/>
            <person name="Brown C.T."/>
            <person name="Hug L.A."/>
            <person name="Sharon I."/>
            <person name="Castelle C.J."/>
            <person name="Probst A.J."/>
            <person name="Thomas B.C."/>
            <person name="Singh A."/>
            <person name="Wilkins M.J."/>
            <person name="Karaoz U."/>
            <person name="Brodie E.L."/>
            <person name="Williams K.H."/>
            <person name="Hubbard S.S."/>
            <person name="Banfield J.F."/>
        </authorList>
    </citation>
    <scope>NUCLEOTIDE SEQUENCE [LARGE SCALE GENOMIC DNA]</scope>
</reference>
<evidence type="ECO:0000259" key="1">
    <source>
        <dbReference type="Pfam" id="PF13485"/>
    </source>
</evidence>
<feature type="domain" description="Peptidase MA-like" evidence="1">
    <location>
        <begin position="93"/>
        <end position="216"/>
    </location>
</feature>
<organism evidence="2 3">
    <name type="scientific">Candidatus Woesebacteria bacterium RIFCSPLOWO2_01_FULL_44_14</name>
    <dbReference type="NCBI Taxonomy" id="1802525"/>
    <lineage>
        <taxon>Bacteria</taxon>
        <taxon>Candidatus Woeseibacteriota</taxon>
    </lineage>
</organism>
<name>A0A1F8C3N1_9BACT</name>
<proteinExistence type="predicted"/>
<dbReference type="AlphaFoldDB" id="A0A1F8C3N1"/>